<dbReference type="InterPro" id="IPR019533">
    <property type="entry name" value="Peptidase_S26"/>
</dbReference>
<dbReference type="GO" id="GO:0016020">
    <property type="term" value="C:membrane"/>
    <property type="evidence" value="ECO:0007669"/>
    <property type="project" value="InterPro"/>
</dbReference>
<dbReference type="AlphaFoldDB" id="A0A0P0N5H8"/>
<sequence>MIVSINTTNFRGLLMQESVRVLLKTLAILLLLASVLLIIKSYIKNELNVDTPFVVVEGYSMLPTLYNGDIVIVYKPPPDDIKVGDILVYQSLRGELVIHRVVGIKTGPQCNPVCYVTKGDNNPVDDVALGLQPYPGISYDEVVGVVYQVNIGIDGRSVKVPLRIPYLGLLTFITQR</sequence>
<dbReference type="CDD" id="cd06530">
    <property type="entry name" value="S26_SPase_I"/>
    <property type="match status" value="1"/>
</dbReference>
<organism evidence="13 14">
    <name type="scientific">Pyrodictium delaneyi</name>
    <dbReference type="NCBI Taxonomy" id="1273541"/>
    <lineage>
        <taxon>Archaea</taxon>
        <taxon>Thermoproteota</taxon>
        <taxon>Thermoprotei</taxon>
        <taxon>Desulfurococcales</taxon>
        <taxon>Pyrodictiaceae</taxon>
        <taxon>Pyrodictium</taxon>
    </lineage>
</organism>
<evidence type="ECO:0000256" key="7">
    <source>
        <dbReference type="ARBA" id="ARBA00022989"/>
    </source>
</evidence>
<evidence type="ECO:0000259" key="12">
    <source>
        <dbReference type="Pfam" id="PF00717"/>
    </source>
</evidence>
<dbReference type="GO" id="GO:0004252">
    <property type="term" value="F:serine-type endopeptidase activity"/>
    <property type="evidence" value="ECO:0007669"/>
    <property type="project" value="InterPro"/>
</dbReference>
<dbReference type="PANTHER" id="PTHR10806">
    <property type="entry name" value="SIGNAL PEPTIDASE COMPLEX CATALYTIC SUBUNIT SEC11"/>
    <property type="match status" value="1"/>
</dbReference>
<dbReference type="NCBIfam" id="TIGR02228">
    <property type="entry name" value="sigpep_I_arch"/>
    <property type="match status" value="1"/>
</dbReference>
<keyword evidence="5" id="KW-0256">Endoplasmic reticulum</keyword>
<evidence type="ECO:0000256" key="6">
    <source>
        <dbReference type="ARBA" id="ARBA00022968"/>
    </source>
</evidence>
<feature type="domain" description="Peptidase S24/S26A/S26B/S26C" evidence="12">
    <location>
        <begin position="50"/>
        <end position="102"/>
    </location>
</feature>
<dbReference type="Proteomes" id="UP000058613">
    <property type="component" value="Chromosome"/>
</dbReference>
<reference evidence="13 14" key="1">
    <citation type="submission" date="2015-10" db="EMBL/GenBank/DDBJ databases">
        <title>Complete genome sequence of hyperthermophilic archaeon Pyrodictium delaneyi Su06.</title>
        <authorList>
            <person name="Jung J.-H."/>
            <person name="Lin J."/>
            <person name="Holden J.F."/>
            <person name="Park C.-S."/>
        </authorList>
    </citation>
    <scope>NUCLEOTIDE SEQUENCE [LARGE SCALE GENOMIC DNA]</scope>
    <source>
        <strain evidence="13 14">Su06</strain>
    </source>
</reference>
<evidence type="ECO:0000256" key="8">
    <source>
        <dbReference type="ARBA" id="ARBA00023136"/>
    </source>
</evidence>
<keyword evidence="6" id="KW-0735">Signal-anchor</keyword>
<dbReference type="Gene3D" id="2.10.109.10">
    <property type="entry name" value="Umud Fragment, subunit A"/>
    <property type="match status" value="1"/>
</dbReference>
<keyword evidence="3 11" id="KW-0812">Transmembrane</keyword>
<accession>A0A0P0N5H8</accession>
<dbReference type="InterPro" id="IPR015927">
    <property type="entry name" value="Peptidase_S24_S26A/B/C"/>
</dbReference>
<dbReference type="PANTHER" id="PTHR10806:SF6">
    <property type="entry name" value="SIGNAL PEPTIDASE COMPLEX CATALYTIC SUBUNIT SEC11"/>
    <property type="match status" value="1"/>
</dbReference>
<gene>
    <name evidence="13" type="ORF">Pyrde_1649</name>
</gene>
<evidence type="ECO:0000256" key="2">
    <source>
        <dbReference type="ARBA" id="ARBA00022670"/>
    </source>
</evidence>
<evidence type="ECO:0000256" key="1">
    <source>
        <dbReference type="ARBA" id="ARBA00004648"/>
    </source>
</evidence>
<dbReference type="SUPFAM" id="SSF51306">
    <property type="entry name" value="LexA/Signal peptidase"/>
    <property type="match status" value="1"/>
</dbReference>
<dbReference type="InterPro" id="IPR036286">
    <property type="entry name" value="LexA/Signal_pep-like_sf"/>
</dbReference>
<proteinExistence type="predicted"/>
<comment type="function">
    <text evidence="10">Catalytic component of the signal peptidase complex (SPC) which catalyzes the cleavage of N-terminal signal sequences from nascent proteins as they are translocated into the lumen of the endoplasmic reticulum. Specifically cleaves N-terminal signal peptides that contain a hydrophobic alpha-helix (h-region) shorter than 18-20 amino acids.</text>
</comment>
<evidence type="ECO:0000256" key="4">
    <source>
        <dbReference type="ARBA" id="ARBA00022801"/>
    </source>
</evidence>
<keyword evidence="7 11" id="KW-1133">Transmembrane helix</keyword>
<evidence type="ECO:0000256" key="10">
    <source>
        <dbReference type="ARBA" id="ARBA00045533"/>
    </source>
</evidence>
<keyword evidence="2" id="KW-0645">Protease</keyword>
<feature type="transmembrane region" description="Helical" evidence="11">
    <location>
        <begin position="21"/>
        <end position="43"/>
    </location>
</feature>
<protein>
    <recommendedName>
        <fullName evidence="9">Signal peptidase I</fullName>
    </recommendedName>
</protein>
<evidence type="ECO:0000256" key="11">
    <source>
        <dbReference type="SAM" id="Phobius"/>
    </source>
</evidence>
<evidence type="ECO:0000313" key="13">
    <source>
        <dbReference type="EMBL" id="ALL01692.1"/>
    </source>
</evidence>
<evidence type="ECO:0000256" key="5">
    <source>
        <dbReference type="ARBA" id="ARBA00022824"/>
    </source>
</evidence>
<keyword evidence="8 11" id="KW-0472">Membrane</keyword>
<comment type="subcellular location">
    <subcellularLocation>
        <location evidence="1">Endoplasmic reticulum membrane</location>
        <topology evidence="1">Single-pass type II membrane protein</topology>
    </subcellularLocation>
</comment>
<evidence type="ECO:0000256" key="9">
    <source>
        <dbReference type="ARBA" id="ARBA00033305"/>
    </source>
</evidence>
<dbReference type="PROSITE" id="PS00501">
    <property type="entry name" value="SPASE_I_1"/>
    <property type="match status" value="1"/>
</dbReference>
<dbReference type="EMBL" id="CP013011">
    <property type="protein sequence ID" value="ALL01692.1"/>
    <property type="molecule type" value="Genomic_DNA"/>
</dbReference>
<dbReference type="InterPro" id="IPR001733">
    <property type="entry name" value="Peptidase_S26B"/>
</dbReference>
<keyword evidence="4" id="KW-0378">Hydrolase</keyword>
<evidence type="ECO:0000313" key="14">
    <source>
        <dbReference type="Proteomes" id="UP000058613"/>
    </source>
</evidence>
<dbReference type="GO" id="GO:0006465">
    <property type="term" value="P:signal peptide processing"/>
    <property type="evidence" value="ECO:0007669"/>
    <property type="project" value="InterPro"/>
</dbReference>
<dbReference type="STRING" id="1273541.Pyrde_1649"/>
<dbReference type="InterPro" id="IPR019756">
    <property type="entry name" value="Pept_S26A_signal_pept_1_Ser-AS"/>
</dbReference>
<dbReference type="Pfam" id="PF00717">
    <property type="entry name" value="Peptidase_S24"/>
    <property type="match status" value="1"/>
</dbReference>
<dbReference type="KEGG" id="pdl:Pyrde_1649"/>
<dbReference type="PRINTS" id="PR00728">
    <property type="entry name" value="SIGNALPTASE"/>
</dbReference>
<name>A0A0P0N5H8_9CREN</name>
<evidence type="ECO:0000256" key="3">
    <source>
        <dbReference type="ARBA" id="ARBA00022692"/>
    </source>
</evidence>